<keyword evidence="1" id="KW-1133">Transmembrane helix</keyword>
<dbReference type="InterPro" id="IPR043128">
    <property type="entry name" value="Rev_trsase/Diguanyl_cyclase"/>
</dbReference>
<dbReference type="Proteomes" id="UP001409585">
    <property type="component" value="Unassembled WGS sequence"/>
</dbReference>
<name>A0AAV3U5D1_9ALTE</name>
<protein>
    <recommendedName>
        <fullName evidence="2">GGDEF domain-containing protein</fullName>
    </recommendedName>
</protein>
<dbReference type="PROSITE" id="PS50887">
    <property type="entry name" value="GGDEF"/>
    <property type="match status" value="1"/>
</dbReference>
<dbReference type="Gene3D" id="3.30.70.270">
    <property type="match status" value="1"/>
</dbReference>
<feature type="transmembrane region" description="Helical" evidence="1">
    <location>
        <begin position="95"/>
        <end position="128"/>
    </location>
</feature>
<feature type="transmembrane region" description="Helical" evidence="1">
    <location>
        <begin position="135"/>
        <end position="153"/>
    </location>
</feature>
<dbReference type="RefSeq" id="WP_345424046.1">
    <property type="nucleotide sequence ID" value="NZ_AP031496.1"/>
</dbReference>
<dbReference type="SUPFAM" id="SSF55073">
    <property type="entry name" value="Nucleotide cyclase"/>
    <property type="match status" value="1"/>
</dbReference>
<keyword evidence="4" id="KW-1185">Reference proteome</keyword>
<evidence type="ECO:0000313" key="3">
    <source>
        <dbReference type="EMBL" id="GAA4948336.1"/>
    </source>
</evidence>
<accession>A0AAV3U5D1</accession>
<dbReference type="PANTHER" id="PTHR46663">
    <property type="entry name" value="DIGUANYLATE CYCLASE DGCT-RELATED"/>
    <property type="match status" value="1"/>
</dbReference>
<evidence type="ECO:0000259" key="2">
    <source>
        <dbReference type="PROSITE" id="PS50887"/>
    </source>
</evidence>
<evidence type="ECO:0000313" key="4">
    <source>
        <dbReference type="Proteomes" id="UP001409585"/>
    </source>
</evidence>
<feature type="transmembrane region" description="Helical" evidence="1">
    <location>
        <begin position="12"/>
        <end position="33"/>
    </location>
</feature>
<keyword evidence="1" id="KW-0812">Transmembrane</keyword>
<evidence type="ECO:0000256" key="1">
    <source>
        <dbReference type="SAM" id="Phobius"/>
    </source>
</evidence>
<sequence length="340" mass="37468">MQLRKWATSTANANYARAIHWLAFVICVTYAIYHWLWDIPAIGTLAAIAGVIALASTLGSFHRQAATWLYIGFFTAQLGALALTSYYYGMRGVLLVFPIVNALFFIFNNTFASVYSVVFIGLCLGAAYQSSGADILIRSIPAFALCLLFSAAYTQSLNSHNERLYFVANHDALTKIHNRRGFLAWFSRTLKQAQKNREEIALFFFDLDKFKQVNDQYGHEVGDRVLVSFSKRLIAALRSSEIITESGSIQNIGRLSGDEFVFALVGADNTSNVEAIAARMLAALDEPIVVGEATIKLSASIGVSFASDNGYAIEQLLNEADQQMYRAKRQKLTSSGMAAT</sequence>
<feature type="domain" description="GGDEF" evidence="2">
    <location>
        <begin position="198"/>
        <end position="340"/>
    </location>
</feature>
<feature type="transmembrane region" description="Helical" evidence="1">
    <location>
        <begin position="68"/>
        <end position="89"/>
    </location>
</feature>
<dbReference type="SMART" id="SM00267">
    <property type="entry name" value="GGDEF"/>
    <property type="match status" value="1"/>
</dbReference>
<proteinExistence type="predicted"/>
<dbReference type="NCBIfam" id="TIGR00254">
    <property type="entry name" value="GGDEF"/>
    <property type="match status" value="1"/>
</dbReference>
<comment type="caution">
    <text evidence="3">The sequence shown here is derived from an EMBL/GenBank/DDBJ whole genome shotgun (WGS) entry which is preliminary data.</text>
</comment>
<dbReference type="InterPro" id="IPR000160">
    <property type="entry name" value="GGDEF_dom"/>
</dbReference>
<reference evidence="4" key="1">
    <citation type="journal article" date="2019" name="Int. J. Syst. Evol. Microbiol.">
        <title>The Global Catalogue of Microorganisms (GCM) 10K type strain sequencing project: providing services to taxonomists for standard genome sequencing and annotation.</title>
        <authorList>
            <consortium name="The Broad Institute Genomics Platform"/>
            <consortium name="The Broad Institute Genome Sequencing Center for Infectious Disease"/>
            <person name="Wu L."/>
            <person name="Ma J."/>
        </authorList>
    </citation>
    <scope>NUCLEOTIDE SEQUENCE [LARGE SCALE GENOMIC DNA]</scope>
    <source>
        <strain evidence="4">JCM 19134</strain>
    </source>
</reference>
<dbReference type="EMBL" id="BAABLX010000027">
    <property type="protein sequence ID" value="GAA4948336.1"/>
    <property type="molecule type" value="Genomic_DNA"/>
</dbReference>
<dbReference type="InterPro" id="IPR052163">
    <property type="entry name" value="DGC-Regulatory_Protein"/>
</dbReference>
<dbReference type="AlphaFoldDB" id="A0AAV3U5D1"/>
<organism evidence="3 4">
    <name type="scientific">Halioxenophilus aromaticivorans</name>
    <dbReference type="NCBI Taxonomy" id="1306992"/>
    <lineage>
        <taxon>Bacteria</taxon>
        <taxon>Pseudomonadati</taxon>
        <taxon>Pseudomonadota</taxon>
        <taxon>Gammaproteobacteria</taxon>
        <taxon>Alteromonadales</taxon>
        <taxon>Alteromonadaceae</taxon>
        <taxon>Halioxenophilus</taxon>
    </lineage>
</organism>
<keyword evidence="1" id="KW-0472">Membrane</keyword>
<dbReference type="InterPro" id="IPR029787">
    <property type="entry name" value="Nucleotide_cyclase"/>
</dbReference>
<gene>
    <name evidence="3" type="ORF">GCM10025791_30400</name>
</gene>
<dbReference type="Pfam" id="PF00990">
    <property type="entry name" value="GGDEF"/>
    <property type="match status" value="1"/>
</dbReference>
<feature type="transmembrane region" description="Helical" evidence="1">
    <location>
        <begin position="39"/>
        <end position="61"/>
    </location>
</feature>
<dbReference type="PANTHER" id="PTHR46663:SF2">
    <property type="entry name" value="GGDEF DOMAIN-CONTAINING PROTEIN"/>
    <property type="match status" value="1"/>
</dbReference>
<dbReference type="CDD" id="cd01949">
    <property type="entry name" value="GGDEF"/>
    <property type="match status" value="1"/>
</dbReference>